<evidence type="ECO:0000256" key="2">
    <source>
        <dbReference type="SAM" id="SignalP"/>
    </source>
</evidence>
<feature type="signal peptide" evidence="2">
    <location>
        <begin position="1"/>
        <end position="20"/>
    </location>
</feature>
<comment type="caution">
    <text evidence="3">The sequence shown here is derived from an EMBL/GenBank/DDBJ whole genome shotgun (WGS) entry which is preliminary data.</text>
</comment>
<dbReference type="AlphaFoldDB" id="A0A0M0J737"/>
<evidence type="ECO:0000313" key="3">
    <source>
        <dbReference type="EMBL" id="KOO22033.1"/>
    </source>
</evidence>
<accession>A0A0M0J737</accession>
<evidence type="ECO:0000313" key="4">
    <source>
        <dbReference type="Proteomes" id="UP000037460"/>
    </source>
</evidence>
<keyword evidence="4" id="KW-1185">Reference proteome</keyword>
<reference evidence="4" key="1">
    <citation type="journal article" date="2015" name="PLoS Genet.">
        <title>Genome Sequence and Transcriptome Analyses of Chrysochromulina tobin: Metabolic Tools for Enhanced Algal Fitness in the Prominent Order Prymnesiales (Haptophyceae).</title>
        <authorList>
            <person name="Hovde B.T."/>
            <person name="Deodato C.R."/>
            <person name="Hunsperger H.M."/>
            <person name="Ryken S.A."/>
            <person name="Yost W."/>
            <person name="Jha R.K."/>
            <person name="Patterson J."/>
            <person name="Monnat R.J. Jr."/>
            <person name="Barlow S.B."/>
            <person name="Starkenburg S.R."/>
            <person name="Cattolico R.A."/>
        </authorList>
    </citation>
    <scope>NUCLEOTIDE SEQUENCE</scope>
    <source>
        <strain evidence="4">CCMP291</strain>
    </source>
</reference>
<proteinExistence type="predicted"/>
<protein>
    <submittedName>
        <fullName evidence="3">Uncharacterized protein</fullName>
    </submittedName>
</protein>
<keyword evidence="2" id="KW-0732">Signal</keyword>
<sequence length="179" mass="19428">MAPRVVLVLVTLEVVDKLNAVPVFSIVNGAEQMVQTPDKESGNVAEASIEVRLQAARAEMESVRGLLKKSPVPPLLRRRNVLQGPIPLFGSDQIRFQLPPDPDPDPDRSQIRFQRPAGTAAAADAADEKEEESTMLPLFFRRSDLHVAWVASGGSIDSLPAVQGLIFGSDDAPVRARRS</sequence>
<dbReference type="Proteomes" id="UP000037460">
    <property type="component" value="Unassembled WGS sequence"/>
</dbReference>
<dbReference type="EMBL" id="JWZX01003315">
    <property type="protein sequence ID" value="KOO22033.1"/>
    <property type="molecule type" value="Genomic_DNA"/>
</dbReference>
<name>A0A0M0J737_9EUKA</name>
<gene>
    <name evidence="3" type="ORF">Ctob_002953</name>
</gene>
<organism evidence="3 4">
    <name type="scientific">Chrysochromulina tobinii</name>
    <dbReference type="NCBI Taxonomy" id="1460289"/>
    <lineage>
        <taxon>Eukaryota</taxon>
        <taxon>Haptista</taxon>
        <taxon>Haptophyta</taxon>
        <taxon>Prymnesiophyceae</taxon>
        <taxon>Prymnesiales</taxon>
        <taxon>Chrysochromulinaceae</taxon>
        <taxon>Chrysochromulina</taxon>
    </lineage>
</organism>
<feature type="chain" id="PRO_5005601475" evidence="2">
    <location>
        <begin position="21"/>
        <end position="179"/>
    </location>
</feature>
<evidence type="ECO:0000256" key="1">
    <source>
        <dbReference type="SAM" id="MobiDB-lite"/>
    </source>
</evidence>
<feature type="region of interest" description="Disordered" evidence="1">
    <location>
        <begin position="96"/>
        <end position="129"/>
    </location>
</feature>